<protein>
    <submittedName>
        <fullName evidence="2">Uncharacterized protein</fullName>
    </submittedName>
</protein>
<accession>A0ABN2LTK4</accession>
<evidence type="ECO:0000256" key="1">
    <source>
        <dbReference type="SAM" id="MobiDB-lite"/>
    </source>
</evidence>
<sequence length="94" mass="9453">MGPGGAEPARSRSGARRLPPRLTASLGESGAQAPVDVFTHHPRGVLGATLGNGVDESLVLGAHVGAWLTQILNGAARLVERGLNRAGQGLAAIA</sequence>
<dbReference type="Proteomes" id="UP001499938">
    <property type="component" value="Unassembled WGS sequence"/>
</dbReference>
<comment type="caution">
    <text evidence="2">The sequence shown here is derived from an EMBL/GenBank/DDBJ whole genome shotgun (WGS) entry which is preliminary data.</text>
</comment>
<reference evidence="2 3" key="1">
    <citation type="journal article" date="2019" name="Int. J. Syst. Evol. Microbiol.">
        <title>The Global Catalogue of Microorganisms (GCM) 10K type strain sequencing project: providing services to taxonomists for standard genome sequencing and annotation.</title>
        <authorList>
            <consortium name="The Broad Institute Genomics Platform"/>
            <consortium name="The Broad Institute Genome Sequencing Center for Infectious Disease"/>
            <person name="Wu L."/>
            <person name="Ma J."/>
        </authorList>
    </citation>
    <scope>NUCLEOTIDE SEQUENCE [LARGE SCALE GENOMIC DNA]</scope>
    <source>
        <strain evidence="2 3">JCM 15592</strain>
    </source>
</reference>
<evidence type="ECO:0000313" key="3">
    <source>
        <dbReference type="Proteomes" id="UP001499938"/>
    </source>
</evidence>
<evidence type="ECO:0000313" key="2">
    <source>
        <dbReference type="EMBL" id="GAA1798924.1"/>
    </source>
</evidence>
<dbReference type="EMBL" id="BAAAPO010000037">
    <property type="protein sequence ID" value="GAA1798924.1"/>
    <property type="molecule type" value="Genomic_DNA"/>
</dbReference>
<feature type="region of interest" description="Disordered" evidence="1">
    <location>
        <begin position="1"/>
        <end position="29"/>
    </location>
</feature>
<gene>
    <name evidence="2" type="ORF">GCM10009811_23680</name>
</gene>
<name>A0ABN2LTK4_9MICO</name>
<keyword evidence="3" id="KW-1185">Reference proteome</keyword>
<organism evidence="2 3">
    <name type="scientific">Nostocoides veronense</name>
    <dbReference type="NCBI Taxonomy" id="330836"/>
    <lineage>
        <taxon>Bacteria</taxon>
        <taxon>Bacillati</taxon>
        <taxon>Actinomycetota</taxon>
        <taxon>Actinomycetes</taxon>
        <taxon>Micrococcales</taxon>
        <taxon>Intrasporangiaceae</taxon>
        <taxon>Nostocoides</taxon>
    </lineage>
</organism>
<proteinExistence type="predicted"/>